<name>A0ABY3SKM9_9BACL</name>
<dbReference type="InterPro" id="IPR011006">
    <property type="entry name" value="CheY-like_superfamily"/>
</dbReference>
<dbReference type="InterPro" id="IPR051552">
    <property type="entry name" value="HptR"/>
</dbReference>
<dbReference type="SMART" id="SM00342">
    <property type="entry name" value="HTH_ARAC"/>
    <property type="match status" value="1"/>
</dbReference>
<dbReference type="InterPro" id="IPR018060">
    <property type="entry name" value="HTH_AraC"/>
</dbReference>
<dbReference type="Proteomes" id="UP001649230">
    <property type="component" value="Chromosome"/>
</dbReference>
<evidence type="ECO:0000256" key="7">
    <source>
        <dbReference type="ARBA" id="ARBA00023163"/>
    </source>
</evidence>
<dbReference type="InterPro" id="IPR018062">
    <property type="entry name" value="HTH_AraC-typ_CS"/>
</dbReference>
<proteinExistence type="predicted"/>
<dbReference type="SUPFAM" id="SSF52172">
    <property type="entry name" value="CheY-like"/>
    <property type="match status" value="1"/>
</dbReference>
<sequence length="486" mass="54792">MLKAIVCDDEYIVLQGLQAMIDWAGFGIELVGTAGDGHAALALFRNTRPDIVFTDIRMPGMDGLELIYKILNEAPETYCIVFSGFNEFEYVKKAIQLGVADYLEKPVTVPSIEKSLQKVLDRIRQQQEINEVVLAKATLDLLLIGTEAESKWLHSFGENASRVCGVTVAASGAVTAVFPKHEDYFSVAVRNGQERMLVFFHYQWPTLEFWEHLAYEFESAGMPVGCGKTYSQIAKASISCTEALRALRSAYFLGEQGVVRFEDLGDLGSAPDGLTEREEAIILSIRTGNRSVLMEQLEQFIKWLQLEKLELEVAEHKMLKLIYLALEEAKKTGADKAQLAYEHYKPHVDFREMAAKGKVAEWFREQLLQIAEAGAPVSSDSVKHSSVERARSFIAEHCTRDLSLQEVAEHVGMNPTYFSVLFKEEIGESYIKYVTRYRMELAKSLLSKGLKVNDVSEKVGYHTYRHFSEVFKKYTGLTPGQFKEQA</sequence>
<comment type="subcellular location">
    <subcellularLocation>
        <location evidence="1">Cytoplasm</location>
    </subcellularLocation>
</comment>
<dbReference type="EMBL" id="CP090978">
    <property type="protein sequence ID" value="UJF34511.1"/>
    <property type="molecule type" value="Genomic_DNA"/>
</dbReference>
<dbReference type="SMART" id="SM00448">
    <property type="entry name" value="REC"/>
    <property type="match status" value="1"/>
</dbReference>
<evidence type="ECO:0000256" key="4">
    <source>
        <dbReference type="ARBA" id="ARBA00023012"/>
    </source>
</evidence>
<feature type="modified residue" description="4-aspartylphosphate" evidence="8">
    <location>
        <position position="55"/>
    </location>
</feature>
<dbReference type="RefSeq" id="WP_235121085.1">
    <property type="nucleotide sequence ID" value="NZ_CP090978.1"/>
</dbReference>
<dbReference type="Gene3D" id="3.40.50.2300">
    <property type="match status" value="1"/>
</dbReference>
<evidence type="ECO:0000313" key="12">
    <source>
        <dbReference type="Proteomes" id="UP001649230"/>
    </source>
</evidence>
<dbReference type="PROSITE" id="PS50110">
    <property type="entry name" value="RESPONSE_REGULATORY"/>
    <property type="match status" value="1"/>
</dbReference>
<dbReference type="PRINTS" id="PR00032">
    <property type="entry name" value="HTHARAC"/>
</dbReference>
<evidence type="ECO:0000256" key="2">
    <source>
        <dbReference type="ARBA" id="ARBA00022490"/>
    </source>
</evidence>
<evidence type="ECO:0000256" key="5">
    <source>
        <dbReference type="ARBA" id="ARBA00023015"/>
    </source>
</evidence>
<evidence type="ECO:0000313" key="11">
    <source>
        <dbReference type="EMBL" id="UJF34511.1"/>
    </source>
</evidence>
<dbReference type="Pfam" id="PF12833">
    <property type="entry name" value="HTH_18"/>
    <property type="match status" value="1"/>
</dbReference>
<dbReference type="SUPFAM" id="SSF46689">
    <property type="entry name" value="Homeodomain-like"/>
    <property type="match status" value="2"/>
</dbReference>
<dbReference type="PROSITE" id="PS00041">
    <property type="entry name" value="HTH_ARAC_FAMILY_1"/>
    <property type="match status" value="1"/>
</dbReference>
<organism evidence="11 12">
    <name type="scientific">Paenibacillus hexagrammi</name>
    <dbReference type="NCBI Taxonomy" id="2908839"/>
    <lineage>
        <taxon>Bacteria</taxon>
        <taxon>Bacillati</taxon>
        <taxon>Bacillota</taxon>
        <taxon>Bacilli</taxon>
        <taxon>Bacillales</taxon>
        <taxon>Paenibacillaceae</taxon>
        <taxon>Paenibacillus</taxon>
    </lineage>
</organism>
<keyword evidence="6" id="KW-0238">DNA-binding</keyword>
<evidence type="ECO:0000256" key="1">
    <source>
        <dbReference type="ARBA" id="ARBA00004496"/>
    </source>
</evidence>
<accession>A0ABY3SKM9</accession>
<gene>
    <name evidence="11" type="ORF">L0M14_04830</name>
</gene>
<keyword evidence="7" id="KW-0804">Transcription</keyword>
<evidence type="ECO:0000256" key="6">
    <source>
        <dbReference type="ARBA" id="ARBA00023125"/>
    </source>
</evidence>
<protein>
    <submittedName>
        <fullName evidence="11">Response regulator</fullName>
    </submittedName>
</protein>
<reference evidence="11 12" key="1">
    <citation type="journal article" date="2024" name="Int. J. Syst. Evol. Microbiol.">
        <title>Paenibacillus hexagrammi sp. nov., a novel bacterium isolated from the gut content of Hexagrammos agrammus.</title>
        <authorList>
            <person name="Jung H.K."/>
            <person name="Kim D.G."/>
            <person name="Zin H."/>
            <person name="Park J."/>
            <person name="Jung H."/>
            <person name="Kim Y.O."/>
            <person name="Kong H.J."/>
            <person name="Kim J.W."/>
            <person name="Kim Y.S."/>
        </authorList>
    </citation>
    <scope>NUCLEOTIDE SEQUENCE [LARGE SCALE GENOMIC DNA]</scope>
    <source>
        <strain evidence="11 12">YPD9-1</strain>
    </source>
</reference>
<keyword evidence="12" id="KW-1185">Reference proteome</keyword>
<evidence type="ECO:0000256" key="8">
    <source>
        <dbReference type="PROSITE-ProRule" id="PRU00169"/>
    </source>
</evidence>
<dbReference type="Pfam" id="PF00072">
    <property type="entry name" value="Response_reg"/>
    <property type="match status" value="1"/>
</dbReference>
<keyword evidence="2" id="KW-0963">Cytoplasm</keyword>
<dbReference type="Gene3D" id="1.10.10.60">
    <property type="entry name" value="Homeodomain-like"/>
    <property type="match status" value="2"/>
</dbReference>
<evidence type="ECO:0000256" key="3">
    <source>
        <dbReference type="ARBA" id="ARBA00022553"/>
    </source>
</evidence>
<evidence type="ECO:0000259" key="9">
    <source>
        <dbReference type="PROSITE" id="PS01124"/>
    </source>
</evidence>
<feature type="domain" description="Response regulatory" evidence="10">
    <location>
        <begin position="3"/>
        <end position="120"/>
    </location>
</feature>
<dbReference type="InterPro" id="IPR001789">
    <property type="entry name" value="Sig_transdc_resp-reg_receiver"/>
</dbReference>
<keyword evidence="5" id="KW-0805">Transcription regulation</keyword>
<dbReference type="CDD" id="cd17536">
    <property type="entry name" value="REC_YesN-like"/>
    <property type="match status" value="1"/>
</dbReference>
<dbReference type="PROSITE" id="PS01124">
    <property type="entry name" value="HTH_ARAC_FAMILY_2"/>
    <property type="match status" value="1"/>
</dbReference>
<evidence type="ECO:0000259" key="10">
    <source>
        <dbReference type="PROSITE" id="PS50110"/>
    </source>
</evidence>
<dbReference type="PANTHER" id="PTHR42713:SF3">
    <property type="entry name" value="TRANSCRIPTIONAL REGULATORY PROTEIN HPTR"/>
    <property type="match status" value="1"/>
</dbReference>
<keyword evidence="4" id="KW-0902">Two-component regulatory system</keyword>
<dbReference type="PANTHER" id="PTHR42713">
    <property type="entry name" value="HISTIDINE KINASE-RELATED"/>
    <property type="match status" value="1"/>
</dbReference>
<feature type="domain" description="HTH araC/xylS-type" evidence="9">
    <location>
        <begin position="388"/>
        <end position="485"/>
    </location>
</feature>
<dbReference type="InterPro" id="IPR009057">
    <property type="entry name" value="Homeodomain-like_sf"/>
</dbReference>
<keyword evidence="3 8" id="KW-0597">Phosphoprotein</keyword>
<dbReference type="InterPro" id="IPR020449">
    <property type="entry name" value="Tscrpt_reg_AraC-type_HTH"/>
</dbReference>